<dbReference type="EMBL" id="CP013650">
    <property type="protein sequence ID" value="ALS99133.1"/>
    <property type="molecule type" value="Genomic_DNA"/>
</dbReference>
<feature type="transmembrane region" description="Helical" evidence="1">
    <location>
        <begin position="39"/>
        <end position="59"/>
    </location>
</feature>
<name>A0A0U2PHT7_9ALTE</name>
<sequence length="252" mass="28833">MIELLRNTVHFLIQPLNLFFTLLFIALLLKLLFKANKTAWFVLTLASVFLLWCSLPMTSNMMLKPIERRYPVIQADAPVLQQADAILVLGCRHYEDTPRPFADRWHRCSLLRNLQASQMYRYQQKPVYVSGGILKYREQSEAEANKAFFLALGISPEHIVSVPSGTNTKEEAQALASHLRGKTVALVTSASHQLRAKYYLNQQGINVIPVPVEHLSSQSIDWGWPNTTSLERSHRAFYEWAGLAYQYLNRAL</sequence>
<feature type="domain" description="DUF218" evidence="2">
    <location>
        <begin position="84"/>
        <end position="242"/>
    </location>
</feature>
<dbReference type="OrthoDB" id="9809813at2"/>
<evidence type="ECO:0000313" key="4">
    <source>
        <dbReference type="Proteomes" id="UP000068447"/>
    </source>
</evidence>
<dbReference type="GO" id="GO:0000270">
    <property type="term" value="P:peptidoglycan metabolic process"/>
    <property type="evidence" value="ECO:0007669"/>
    <property type="project" value="TreeGrafter"/>
</dbReference>
<accession>A0A0U2PHT7</accession>
<evidence type="ECO:0000256" key="1">
    <source>
        <dbReference type="SAM" id="Phobius"/>
    </source>
</evidence>
<dbReference type="CDD" id="cd06259">
    <property type="entry name" value="YdcF-like"/>
    <property type="match status" value="1"/>
</dbReference>
<dbReference type="GO" id="GO:0043164">
    <property type="term" value="P:Gram-negative-bacterium-type cell wall biogenesis"/>
    <property type="evidence" value="ECO:0007669"/>
    <property type="project" value="TreeGrafter"/>
</dbReference>
<keyword evidence="4" id="KW-1185">Reference proteome</keyword>
<dbReference type="InterPro" id="IPR051599">
    <property type="entry name" value="Cell_Envelope_Assoc"/>
</dbReference>
<gene>
    <name evidence="3" type="ORF">AT746_13255</name>
</gene>
<dbReference type="PANTHER" id="PTHR30336:SF4">
    <property type="entry name" value="ENVELOPE BIOGENESIS FACTOR ELYC"/>
    <property type="match status" value="1"/>
</dbReference>
<dbReference type="GO" id="GO:0005886">
    <property type="term" value="C:plasma membrane"/>
    <property type="evidence" value="ECO:0007669"/>
    <property type="project" value="TreeGrafter"/>
</dbReference>
<dbReference type="Proteomes" id="UP000068447">
    <property type="component" value="Chromosome"/>
</dbReference>
<protein>
    <recommendedName>
        <fullName evidence="2">DUF218 domain-containing protein</fullName>
    </recommendedName>
</protein>
<feature type="transmembrane region" description="Helical" evidence="1">
    <location>
        <begin position="12"/>
        <end position="33"/>
    </location>
</feature>
<dbReference type="KEGG" id="lal:AT746_13255"/>
<keyword evidence="1" id="KW-1133">Transmembrane helix</keyword>
<evidence type="ECO:0000259" key="2">
    <source>
        <dbReference type="Pfam" id="PF02698"/>
    </source>
</evidence>
<evidence type="ECO:0000313" key="3">
    <source>
        <dbReference type="EMBL" id="ALS99133.1"/>
    </source>
</evidence>
<dbReference type="PANTHER" id="PTHR30336">
    <property type="entry name" value="INNER MEMBRANE PROTEIN, PROBABLE PERMEASE"/>
    <property type="match status" value="1"/>
</dbReference>
<dbReference type="STRING" id="1526571.AT746_13255"/>
<dbReference type="AlphaFoldDB" id="A0A0U2PHT7"/>
<dbReference type="Pfam" id="PF02698">
    <property type="entry name" value="DUF218"/>
    <property type="match status" value="1"/>
</dbReference>
<proteinExistence type="predicted"/>
<dbReference type="RefSeq" id="WP_062481062.1">
    <property type="nucleotide sequence ID" value="NZ_CP013650.1"/>
</dbReference>
<organism evidence="3 4">
    <name type="scientific">Lacimicrobium alkaliphilum</name>
    <dbReference type="NCBI Taxonomy" id="1526571"/>
    <lineage>
        <taxon>Bacteria</taxon>
        <taxon>Pseudomonadati</taxon>
        <taxon>Pseudomonadota</taxon>
        <taxon>Gammaproteobacteria</taxon>
        <taxon>Alteromonadales</taxon>
        <taxon>Alteromonadaceae</taxon>
        <taxon>Lacimicrobium</taxon>
    </lineage>
</organism>
<reference evidence="3 4" key="1">
    <citation type="submission" date="2015-12" db="EMBL/GenBank/DDBJ databases">
        <title>Complete genome of Lacimicrobium alkaliphilum KCTC 32984.</title>
        <authorList>
            <person name="Kim S.-G."/>
            <person name="Lee Y.-J."/>
        </authorList>
    </citation>
    <scope>NUCLEOTIDE SEQUENCE [LARGE SCALE GENOMIC DNA]</scope>
    <source>
        <strain evidence="3 4">YelD216</strain>
    </source>
</reference>
<keyword evidence="1" id="KW-0472">Membrane</keyword>
<keyword evidence="1" id="KW-0812">Transmembrane</keyword>
<dbReference type="InterPro" id="IPR003848">
    <property type="entry name" value="DUF218"/>
</dbReference>